<evidence type="ECO:0000256" key="8">
    <source>
        <dbReference type="RuleBase" id="RU004561"/>
    </source>
</evidence>
<evidence type="ECO:0000259" key="10">
    <source>
        <dbReference type="PROSITE" id="PS50863"/>
    </source>
</evidence>
<dbReference type="FunFam" id="2.30.30.1040:FF:000001">
    <property type="entry name" value="Auxin response factor"/>
    <property type="match status" value="1"/>
</dbReference>
<dbReference type="PANTHER" id="PTHR31384:SF150">
    <property type="entry name" value="AUXIN RESPONSE FACTOR 6"/>
    <property type="match status" value="1"/>
</dbReference>
<dbReference type="RefSeq" id="XP_007048898.2">
    <property type="nucleotide sequence ID" value="XM_007048836.2"/>
</dbReference>
<evidence type="ECO:0000256" key="4">
    <source>
        <dbReference type="ARBA" id="ARBA00023125"/>
    </source>
</evidence>
<feature type="domain" description="TF-B3" evidence="10">
    <location>
        <begin position="128"/>
        <end position="230"/>
    </location>
</feature>
<dbReference type="Proteomes" id="UP000694886">
    <property type="component" value="Chromosome 1"/>
</dbReference>
<dbReference type="GO" id="GO:0005634">
    <property type="term" value="C:nucleus"/>
    <property type="evidence" value="ECO:0007669"/>
    <property type="project" value="UniProtKB-SubCell"/>
</dbReference>
<dbReference type="Gene3D" id="2.30.30.1040">
    <property type="match status" value="1"/>
</dbReference>
<dbReference type="InterPro" id="IPR010525">
    <property type="entry name" value="ARF_dom"/>
</dbReference>
<dbReference type="InterPro" id="IPR003340">
    <property type="entry name" value="B3_DNA-bd"/>
</dbReference>
<comment type="subunit">
    <text evidence="8">Homodimers and heterodimers.</text>
</comment>
<evidence type="ECO:0000259" key="11">
    <source>
        <dbReference type="PROSITE" id="PS51745"/>
    </source>
</evidence>
<dbReference type="CDD" id="cd10017">
    <property type="entry name" value="B3_DNA"/>
    <property type="match status" value="1"/>
</dbReference>
<dbReference type="InterPro" id="IPR015300">
    <property type="entry name" value="DNA-bd_pseudobarrel_sf"/>
</dbReference>
<evidence type="ECO:0000256" key="3">
    <source>
        <dbReference type="ARBA" id="ARBA00023015"/>
    </source>
</evidence>
<dbReference type="KEGG" id="tcc:18612189"/>
<proteinExistence type="inferred from homology"/>
<dbReference type="PROSITE" id="PS51745">
    <property type="entry name" value="PB1"/>
    <property type="match status" value="1"/>
</dbReference>
<evidence type="ECO:0000256" key="7">
    <source>
        <dbReference type="ARBA" id="ARBA00023294"/>
    </source>
</evidence>
<dbReference type="InterPro" id="IPR033389">
    <property type="entry name" value="AUX/IAA_dom"/>
</dbReference>
<evidence type="ECO:0000256" key="9">
    <source>
        <dbReference type="SAM" id="MobiDB-lite"/>
    </source>
</evidence>
<dbReference type="InterPro" id="IPR053793">
    <property type="entry name" value="PB1-like"/>
</dbReference>
<dbReference type="GO" id="GO:0009734">
    <property type="term" value="P:auxin-activated signaling pathway"/>
    <property type="evidence" value="ECO:0007669"/>
    <property type="project" value="UniProtKB-KW"/>
</dbReference>
<feature type="compositionally biased region" description="Low complexity" evidence="9">
    <location>
        <begin position="525"/>
        <end position="552"/>
    </location>
</feature>
<dbReference type="Pfam" id="PF02309">
    <property type="entry name" value="AUX_IAA"/>
    <property type="match status" value="1"/>
</dbReference>
<dbReference type="SUPFAM" id="SSF101936">
    <property type="entry name" value="DNA-binding pseudobarrel domain"/>
    <property type="match status" value="1"/>
</dbReference>
<dbReference type="Gene3D" id="3.10.20.90">
    <property type="entry name" value="Phosphatidylinositol 3-kinase Catalytic Subunit, Chain A, domain 1"/>
    <property type="match status" value="1"/>
</dbReference>
<dbReference type="FunFam" id="2.40.330.10:FF:000001">
    <property type="entry name" value="Auxin response factor"/>
    <property type="match status" value="1"/>
</dbReference>
<keyword evidence="4 8" id="KW-0238">DNA-binding</keyword>
<dbReference type="PROSITE" id="PS50863">
    <property type="entry name" value="B3"/>
    <property type="match status" value="1"/>
</dbReference>
<protein>
    <recommendedName>
        <fullName evidence="8">Auxin response factor</fullName>
    </recommendedName>
</protein>
<sequence length="913" mass="101061">MRLSSSGFNQQTQEGEKKCLNSELWHACAGPLVSLPPVGSRVVYFPQGHSEQVAASTNKEVDAHIPNYPSLPPQLLCQLHNVTMHADVETDEVYAQMTLQPLSPQEQKDVYLLPAELGNPSKQPTNYFCKTLTASDTSTHGGFSVPRRAAEKVFPPLDFSQQPPAQELIARDLHDNEWKFRHIFRGQPKRHLLTTGWSVFVSAKRLVAGDSVLFIWNEKNQLLLGIRRASRPQTVMPSSVLSSDSMHIGLLAAAAHAAATNSRFTIFYNPRASPSEFVIPLAKYVKAVYHTRVSVGMRFRMLFETEESSVRRYMGTITGISDLDPVRWPNSHWRSVKVGWDESTAGERQPRVSLWEIEPLTTFPMYPSAFPLRLKRPWPSALPSFHAFKDGDMSINSQLMWLQGGVGDQGIQSLNFQGFGVAPWIQPRHDTSSLPGVQPYLYQAMGAAAFQDMRTVDSSKIGSQSLLQFQQPQNTSNGTPALIQRQMLQQSQTQNAFLQSFQENQTAAQVQLLQQLQRPHLYNDQRQQQQQQHQHQPQHHQQQQSQQTQQLPQLSVPQQISNVVSAFPSTSASQAQSSSLPVVASQCQQQTFPDSIGNSIATSDVSSMQSILGSLSQNGASHLLNLNGSNPVISSSTLLSKPVAVEPQLSSGAANCVLPQVEQLGTARSNVSELSNLLPPFPGREYSAYHGSTDPQNNLLFGVSIDSSSLMLQHGMTNLKNIGNENDSLSLPYAASNFTSASGTDFPLNSDMTTSSCVDESGYLQSSENVDQVNPTTGTFVKVHKSGSFGRSLDISKFSSYDELRCELARMFGLEGQLEDPQRSGWQLVFVDRENDILLLGDDPWQEFVNNVWYIKILSPHEVQQMGKEGLTPATSVPSQRLTHSSNHCDDYMSRQDLRSSGNGLASMGSLEY</sequence>
<dbReference type="Pfam" id="PF06507">
    <property type="entry name" value="ARF_AD"/>
    <property type="match status" value="1"/>
</dbReference>
<dbReference type="Gene3D" id="2.40.330.10">
    <property type="entry name" value="DNA-binding pseudobarrel domain"/>
    <property type="match status" value="1"/>
</dbReference>
<name>A0AB32VPC2_THECC</name>
<gene>
    <name evidence="13" type="primary">LOC18612189</name>
</gene>
<evidence type="ECO:0000256" key="5">
    <source>
        <dbReference type="ARBA" id="ARBA00023163"/>
    </source>
</evidence>
<dbReference type="Gramene" id="Tc01v2_t013970.1">
    <property type="protein sequence ID" value="Tc01v2_p013970.1"/>
    <property type="gene ID" value="Tc01v2_g013970"/>
</dbReference>
<keyword evidence="5 8" id="KW-0804">Transcription</keyword>
<evidence type="ECO:0000256" key="1">
    <source>
        <dbReference type="ARBA" id="ARBA00004123"/>
    </source>
</evidence>
<evidence type="ECO:0000256" key="6">
    <source>
        <dbReference type="ARBA" id="ARBA00023242"/>
    </source>
</evidence>
<evidence type="ECO:0000313" key="13">
    <source>
        <dbReference type="RefSeq" id="XP_007048898.2"/>
    </source>
</evidence>
<dbReference type="AlphaFoldDB" id="A0AB32VPC2"/>
<accession>A0AB32VPC2</accession>
<evidence type="ECO:0000256" key="2">
    <source>
        <dbReference type="ARBA" id="ARBA00007853"/>
    </source>
</evidence>
<dbReference type="SMART" id="SM01019">
    <property type="entry name" value="B3"/>
    <property type="match status" value="1"/>
</dbReference>
<keyword evidence="6 8" id="KW-0539">Nucleus</keyword>
<dbReference type="SUPFAM" id="SSF54277">
    <property type="entry name" value="CAD &amp; PB1 domains"/>
    <property type="match status" value="1"/>
</dbReference>
<dbReference type="PANTHER" id="PTHR31384">
    <property type="entry name" value="AUXIN RESPONSE FACTOR 4-RELATED"/>
    <property type="match status" value="1"/>
</dbReference>
<reference evidence="13" key="2">
    <citation type="submission" date="2025-08" db="UniProtKB">
        <authorList>
            <consortium name="RefSeq"/>
        </authorList>
    </citation>
    <scope>IDENTIFICATION</scope>
</reference>
<feature type="domain" description="PB1" evidence="11">
    <location>
        <begin position="778"/>
        <end position="863"/>
    </location>
</feature>
<dbReference type="Pfam" id="PF02362">
    <property type="entry name" value="B3"/>
    <property type="match status" value="1"/>
</dbReference>
<comment type="function">
    <text evidence="8">Auxin response factors (ARFs) are transcriptional factors that bind specifically to the DNA sequence 5'-TGTCTC-3' found in the auxin-responsive promoter elements (AuxREs).</text>
</comment>
<dbReference type="FunFam" id="3.10.20.90:FF:000047">
    <property type="entry name" value="Auxin response factor"/>
    <property type="match status" value="1"/>
</dbReference>
<dbReference type="GeneID" id="18612189"/>
<feature type="region of interest" description="Disordered" evidence="9">
    <location>
        <begin position="523"/>
        <end position="552"/>
    </location>
</feature>
<dbReference type="InterPro" id="IPR044835">
    <property type="entry name" value="ARF_plant"/>
</dbReference>
<keyword evidence="3 8" id="KW-0805">Transcription regulation</keyword>
<dbReference type="GO" id="GO:0006355">
    <property type="term" value="P:regulation of DNA-templated transcription"/>
    <property type="evidence" value="ECO:0007669"/>
    <property type="project" value="InterPro"/>
</dbReference>
<comment type="similarity">
    <text evidence="2 8">Belongs to the ARF family.</text>
</comment>
<reference evidence="12" key="1">
    <citation type="journal article" date="1997" name="Nucleic Acids Res.">
        <title>tRNAscan-SE: a program for improved detection of transfer RNA genes in genomic sequence.</title>
        <authorList>
            <person name="Lowe T.M."/>
            <person name="Eddy S.R."/>
        </authorList>
    </citation>
    <scope>NUCLEOTIDE SEQUENCE [LARGE SCALE GENOMIC DNA]</scope>
    <source>
        <strain evidence="12">r\B97-61/B2</strain>
    </source>
</reference>
<dbReference type="GO" id="GO:0003677">
    <property type="term" value="F:DNA binding"/>
    <property type="evidence" value="ECO:0007669"/>
    <property type="project" value="UniProtKB-KW"/>
</dbReference>
<comment type="subcellular location">
    <subcellularLocation>
        <location evidence="1 8">Nucleus</location>
    </subcellularLocation>
</comment>
<evidence type="ECO:0000313" key="12">
    <source>
        <dbReference type="Proteomes" id="UP000694886"/>
    </source>
</evidence>
<keyword evidence="7 8" id="KW-0927">Auxin signaling pathway</keyword>
<organism evidence="12 13">
    <name type="scientific">Theobroma cacao</name>
    <name type="common">Cacao</name>
    <name type="synonym">Cocoa</name>
    <dbReference type="NCBI Taxonomy" id="3641"/>
    <lineage>
        <taxon>Eukaryota</taxon>
        <taxon>Viridiplantae</taxon>
        <taxon>Streptophyta</taxon>
        <taxon>Embryophyta</taxon>
        <taxon>Tracheophyta</taxon>
        <taxon>Spermatophyta</taxon>
        <taxon>Magnoliopsida</taxon>
        <taxon>eudicotyledons</taxon>
        <taxon>Gunneridae</taxon>
        <taxon>Pentapetalae</taxon>
        <taxon>rosids</taxon>
        <taxon>malvids</taxon>
        <taxon>Malvales</taxon>
        <taxon>Malvaceae</taxon>
        <taxon>Byttnerioideae</taxon>
        <taxon>Theobroma</taxon>
    </lineage>
</organism>